<dbReference type="CDD" id="cd09726">
    <property type="entry name" value="RAMP_I_III"/>
    <property type="match status" value="1"/>
</dbReference>
<keyword evidence="1" id="KW-0051">Antiviral defense</keyword>
<evidence type="ECO:0000313" key="4">
    <source>
        <dbReference type="Proteomes" id="UP000267019"/>
    </source>
</evidence>
<protein>
    <submittedName>
        <fullName evidence="3">CRISPR-associated protein Cmr2</fullName>
    </submittedName>
</protein>
<comment type="caution">
    <text evidence="3">The sequence shown here is derived from an EMBL/GenBank/DDBJ whole genome shotgun (WGS) entry which is preliminary data.</text>
</comment>
<proteinExistence type="predicted"/>
<dbReference type="AlphaFoldDB" id="A0A660KWH4"/>
<evidence type="ECO:0000256" key="1">
    <source>
        <dbReference type="ARBA" id="ARBA00023118"/>
    </source>
</evidence>
<sequence length="322" mass="37278">MTWDYFVFIADTIENINNTQEISVSFECLASGFVDEVSLRFFLGGDKERARKNYIDKARKSDTKNQKCDFLSGVVPDFSHLPSLNWIGLQVDFELLTPWYSKDDRVFHVLDNPVRKDRVFGVPFMAASSWKGMLRWACRMRNGLREHLERHNNRLDNWRDPDWILHLFGNEKEEKENFRQGALVFYPTWFNKIGFEVINPHSRERRAGTQPIYYEVVPEIRPNEEGGKGTLSLLYAPWPGMKFSADSTKFSADPKEVLPKLLEAIEYLLTVYGISAKRTVGWGTAKITEWRAFHKDGGEVKESDRGALWKKVQTWLSVGGTP</sequence>
<organism evidence="3 4">
    <name type="scientific">Brockia lithotrophica</name>
    <dbReference type="NCBI Taxonomy" id="933949"/>
    <lineage>
        <taxon>Bacteria</taxon>
        <taxon>Bacillati</taxon>
        <taxon>Bacillota</taxon>
        <taxon>Bacilli</taxon>
        <taxon>Bacillales</taxon>
        <taxon>Bacillales Family X. Incertae Sedis</taxon>
        <taxon>Brockia</taxon>
    </lineage>
</organism>
<accession>A0A660KWH4</accession>
<dbReference type="OrthoDB" id="5501881at2"/>
<keyword evidence="4" id="KW-1185">Reference proteome</keyword>
<dbReference type="EMBL" id="RBIJ01000003">
    <property type="protein sequence ID" value="RKQ84651.1"/>
    <property type="molecule type" value="Genomic_DNA"/>
</dbReference>
<reference evidence="3 4" key="1">
    <citation type="submission" date="2018-10" db="EMBL/GenBank/DDBJ databases">
        <title>Genomic Encyclopedia of Type Strains, Phase IV (KMG-IV): sequencing the most valuable type-strain genomes for metagenomic binning, comparative biology and taxonomic classification.</title>
        <authorList>
            <person name="Goeker M."/>
        </authorList>
    </citation>
    <scope>NUCLEOTIDE SEQUENCE [LARGE SCALE GENOMIC DNA]</scope>
    <source>
        <strain evidence="3 4">DSM 22653</strain>
    </source>
</reference>
<name>A0A660KWH4_9BACL</name>
<evidence type="ECO:0000313" key="3">
    <source>
        <dbReference type="EMBL" id="RKQ84651.1"/>
    </source>
</evidence>
<dbReference type="Pfam" id="PF03787">
    <property type="entry name" value="RAMPs"/>
    <property type="match status" value="1"/>
</dbReference>
<dbReference type="Proteomes" id="UP000267019">
    <property type="component" value="Unassembled WGS sequence"/>
</dbReference>
<dbReference type="InterPro" id="IPR005537">
    <property type="entry name" value="RAMP_III_fam"/>
</dbReference>
<feature type="domain" description="CRISPR type III-associated protein" evidence="2">
    <location>
        <begin position="93"/>
        <end position="284"/>
    </location>
</feature>
<gene>
    <name evidence="3" type="ORF">C7438_1140</name>
</gene>
<dbReference type="RefSeq" id="WP_121444401.1">
    <property type="nucleotide sequence ID" value="NZ_RBIJ01000003.1"/>
</dbReference>
<dbReference type="GO" id="GO:0051607">
    <property type="term" value="P:defense response to virus"/>
    <property type="evidence" value="ECO:0007669"/>
    <property type="project" value="UniProtKB-KW"/>
</dbReference>
<evidence type="ECO:0000259" key="2">
    <source>
        <dbReference type="Pfam" id="PF03787"/>
    </source>
</evidence>